<feature type="compositionally biased region" description="Polar residues" evidence="1">
    <location>
        <begin position="80"/>
        <end position="91"/>
    </location>
</feature>
<sequence length="122" mass="13571">MWRKQSVRKKLEYNRQHVEKDVGPQWLQQGAAADSKLVRVHQNPWVGPHLAQEQHGAGGEPTAHVRSFKGPTKGKKPQLGSGSSARYTGASSSCLHTLKHLSNPQQLWNIPLNPSTPRGFHK</sequence>
<evidence type="ECO:0000256" key="1">
    <source>
        <dbReference type="SAM" id="MobiDB-lite"/>
    </source>
</evidence>
<name>A0A151P7K4_ALLMI</name>
<reference evidence="2 3" key="1">
    <citation type="journal article" date="2012" name="Genome Biol.">
        <title>Sequencing three crocodilian genomes to illuminate the evolution of archosaurs and amniotes.</title>
        <authorList>
            <person name="St John J.A."/>
            <person name="Braun E.L."/>
            <person name="Isberg S.R."/>
            <person name="Miles L.G."/>
            <person name="Chong A.Y."/>
            <person name="Gongora J."/>
            <person name="Dalzell P."/>
            <person name="Moran C."/>
            <person name="Bed'hom B."/>
            <person name="Abzhanov A."/>
            <person name="Burgess S.C."/>
            <person name="Cooksey A.M."/>
            <person name="Castoe T.A."/>
            <person name="Crawford N.G."/>
            <person name="Densmore L.D."/>
            <person name="Drew J.C."/>
            <person name="Edwards S.V."/>
            <person name="Faircloth B.C."/>
            <person name="Fujita M.K."/>
            <person name="Greenwold M.J."/>
            <person name="Hoffmann F.G."/>
            <person name="Howard J.M."/>
            <person name="Iguchi T."/>
            <person name="Janes D.E."/>
            <person name="Khan S.Y."/>
            <person name="Kohno S."/>
            <person name="de Koning A.J."/>
            <person name="Lance S.L."/>
            <person name="McCarthy F.M."/>
            <person name="McCormack J.E."/>
            <person name="Merchant M.E."/>
            <person name="Peterson D.G."/>
            <person name="Pollock D.D."/>
            <person name="Pourmand N."/>
            <person name="Raney B.J."/>
            <person name="Roessler K.A."/>
            <person name="Sanford J.R."/>
            <person name="Sawyer R.H."/>
            <person name="Schmidt C.J."/>
            <person name="Triplett E.W."/>
            <person name="Tuberville T.D."/>
            <person name="Venegas-Anaya M."/>
            <person name="Howard J.T."/>
            <person name="Jarvis E.D."/>
            <person name="Guillette L.J.Jr."/>
            <person name="Glenn T.C."/>
            <person name="Green R.E."/>
            <person name="Ray D.A."/>
        </authorList>
    </citation>
    <scope>NUCLEOTIDE SEQUENCE [LARGE SCALE GENOMIC DNA]</scope>
    <source>
        <strain evidence="2">KSC_2009_1</strain>
    </source>
</reference>
<accession>A0A151P7K4</accession>
<feature type="region of interest" description="Disordered" evidence="1">
    <location>
        <begin position="50"/>
        <end position="91"/>
    </location>
</feature>
<proteinExistence type="predicted"/>
<gene>
    <name evidence="2" type="ORF">Y1Q_0007324</name>
</gene>
<protein>
    <submittedName>
        <fullName evidence="2">Uncharacterized protein</fullName>
    </submittedName>
</protein>
<dbReference type="AlphaFoldDB" id="A0A151P7K4"/>
<dbReference type="Proteomes" id="UP000050525">
    <property type="component" value="Unassembled WGS sequence"/>
</dbReference>
<evidence type="ECO:0000313" key="2">
    <source>
        <dbReference type="EMBL" id="KYO45012.1"/>
    </source>
</evidence>
<comment type="caution">
    <text evidence="2">The sequence shown here is derived from an EMBL/GenBank/DDBJ whole genome shotgun (WGS) entry which is preliminary data.</text>
</comment>
<keyword evidence="3" id="KW-1185">Reference proteome</keyword>
<evidence type="ECO:0000313" key="3">
    <source>
        <dbReference type="Proteomes" id="UP000050525"/>
    </source>
</evidence>
<organism evidence="2 3">
    <name type="scientific">Alligator mississippiensis</name>
    <name type="common">American alligator</name>
    <dbReference type="NCBI Taxonomy" id="8496"/>
    <lineage>
        <taxon>Eukaryota</taxon>
        <taxon>Metazoa</taxon>
        <taxon>Chordata</taxon>
        <taxon>Craniata</taxon>
        <taxon>Vertebrata</taxon>
        <taxon>Euteleostomi</taxon>
        <taxon>Archelosauria</taxon>
        <taxon>Archosauria</taxon>
        <taxon>Crocodylia</taxon>
        <taxon>Alligatoridae</taxon>
        <taxon>Alligatorinae</taxon>
        <taxon>Alligator</taxon>
    </lineage>
</organism>
<dbReference type="EMBL" id="AKHW03000635">
    <property type="protein sequence ID" value="KYO45012.1"/>
    <property type="molecule type" value="Genomic_DNA"/>
</dbReference>